<dbReference type="SUPFAM" id="SSF52821">
    <property type="entry name" value="Rhodanese/Cell cycle control phosphatase"/>
    <property type="match status" value="1"/>
</dbReference>
<accession>A0A1H0RV99</accession>
<dbReference type="AlphaFoldDB" id="A0A1H0RV99"/>
<dbReference type="STRING" id="91360.SAMN05660330_02439"/>
<gene>
    <name evidence="3" type="ORF">SAMN05660330_02439</name>
</gene>
<feature type="signal peptide" evidence="1">
    <location>
        <begin position="1"/>
        <end position="23"/>
    </location>
</feature>
<evidence type="ECO:0000259" key="2">
    <source>
        <dbReference type="PROSITE" id="PS50206"/>
    </source>
</evidence>
<dbReference type="InterPro" id="IPR001763">
    <property type="entry name" value="Rhodanese-like_dom"/>
</dbReference>
<dbReference type="Pfam" id="PF00581">
    <property type="entry name" value="Rhodanese"/>
    <property type="match status" value="1"/>
</dbReference>
<dbReference type="EMBL" id="FNJI01000016">
    <property type="protein sequence ID" value="SDP33357.1"/>
    <property type="molecule type" value="Genomic_DNA"/>
</dbReference>
<organism evidence="3 4">
    <name type="scientific">Desulforhopalus singaporensis</name>
    <dbReference type="NCBI Taxonomy" id="91360"/>
    <lineage>
        <taxon>Bacteria</taxon>
        <taxon>Pseudomonadati</taxon>
        <taxon>Thermodesulfobacteriota</taxon>
        <taxon>Desulfobulbia</taxon>
        <taxon>Desulfobulbales</taxon>
        <taxon>Desulfocapsaceae</taxon>
        <taxon>Desulforhopalus</taxon>
    </lineage>
</organism>
<evidence type="ECO:0000313" key="4">
    <source>
        <dbReference type="Proteomes" id="UP000199073"/>
    </source>
</evidence>
<keyword evidence="1" id="KW-0732">Signal</keyword>
<protein>
    <recommendedName>
        <fullName evidence="2">Rhodanese domain-containing protein</fullName>
    </recommendedName>
</protein>
<evidence type="ECO:0000256" key="1">
    <source>
        <dbReference type="SAM" id="SignalP"/>
    </source>
</evidence>
<reference evidence="3 4" key="1">
    <citation type="submission" date="2016-10" db="EMBL/GenBank/DDBJ databases">
        <authorList>
            <person name="de Groot N.N."/>
        </authorList>
    </citation>
    <scope>NUCLEOTIDE SEQUENCE [LARGE SCALE GENOMIC DNA]</scope>
    <source>
        <strain evidence="3 4">DSM 12130</strain>
    </source>
</reference>
<dbReference type="InterPro" id="IPR036873">
    <property type="entry name" value="Rhodanese-like_dom_sf"/>
</dbReference>
<sequence length="87" mass="9922">MKLFFANLIALVLCFAIPHPAEASPRMDKEQLRSLLDSEDLVLLDVRGERAWNASDLKIRGAVRIDGHDLNAVKNYDKKKIFVFYCS</sequence>
<keyword evidence="4" id="KW-1185">Reference proteome</keyword>
<dbReference type="PROSITE" id="PS50206">
    <property type="entry name" value="RHODANESE_3"/>
    <property type="match status" value="1"/>
</dbReference>
<dbReference type="Gene3D" id="3.40.250.10">
    <property type="entry name" value="Rhodanese-like domain"/>
    <property type="match status" value="1"/>
</dbReference>
<evidence type="ECO:0000313" key="3">
    <source>
        <dbReference type="EMBL" id="SDP33357.1"/>
    </source>
</evidence>
<feature type="chain" id="PRO_5011484506" description="Rhodanese domain-containing protein" evidence="1">
    <location>
        <begin position="24"/>
        <end position="87"/>
    </location>
</feature>
<name>A0A1H0RV99_9BACT</name>
<dbReference type="Proteomes" id="UP000199073">
    <property type="component" value="Unassembled WGS sequence"/>
</dbReference>
<feature type="domain" description="Rhodanese" evidence="2">
    <location>
        <begin position="37"/>
        <end position="86"/>
    </location>
</feature>
<proteinExistence type="predicted"/>